<dbReference type="Gene3D" id="3.30.420.140">
    <property type="entry name" value="YqgF/RNase H-like domain"/>
    <property type="match status" value="1"/>
</dbReference>
<gene>
    <name evidence="3" type="ORF">OMM_00303</name>
</gene>
<evidence type="ECO:0000313" key="3">
    <source>
        <dbReference type="EMBL" id="ETR74300.1"/>
    </source>
</evidence>
<dbReference type="SUPFAM" id="SSF47781">
    <property type="entry name" value="RuvA domain 2-like"/>
    <property type="match status" value="2"/>
</dbReference>
<reference evidence="4" key="1">
    <citation type="submission" date="2012-11" db="EMBL/GenBank/DDBJ databases">
        <authorList>
            <person name="Lucero-Rivera Y.E."/>
            <person name="Tovar-Ramirez D."/>
        </authorList>
    </citation>
    <scope>NUCLEOTIDE SEQUENCE [LARGE SCALE GENOMIC DNA]</scope>
    <source>
        <strain evidence="4">Araruama</strain>
    </source>
</reference>
<accession>A0A1V1PHM6</accession>
<dbReference type="InterPro" id="IPR012340">
    <property type="entry name" value="NA-bd_OB-fold"/>
</dbReference>
<dbReference type="InterPro" id="IPR037027">
    <property type="entry name" value="YqgF/RNaseH-like_dom_sf"/>
</dbReference>
<dbReference type="Pfam" id="PF17674">
    <property type="entry name" value="HHH_9"/>
    <property type="match status" value="1"/>
</dbReference>
<dbReference type="CDD" id="cd05685">
    <property type="entry name" value="S1_Tex"/>
    <property type="match status" value="1"/>
</dbReference>
<dbReference type="GO" id="GO:0006139">
    <property type="term" value="P:nucleobase-containing compound metabolic process"/>
    <property type="evidence" value="ECO:0007669"/>
    <property type="project" value="InterPro"/>
</dbReference>
<feature type="compositionally biased region" description="Polar residues" evidence="1">
    <location>
        <begin position="753"/>
        <end position="769"/>
    </location>
</feature>
<dbReference type="FunFam" id="1.10.10.650:FF:000001">
    <property type="entry name" value="S1 RNA-binding domain 1"/>
    <property type="match status" value="1"/>
</dbReference>
<dbReference type="Pfam" id="PF22706">
    <property type="entry name" value="Tex_central_region"/>
    <property type="match status" value="1"/>
</dbReference>
<dbReference type="FunFam" id="2.40.50.140:FF:000051">
    <property type="entry name" value="RNA-binding transcriptional accessory protein"/>
    <property type="match status" value="1"/>
</dbReference>
<dbReference type="GO" id="GO:0003735">
    <property type="term" value="F:structural constituent of ribosome"/>
    <property type="evidence" value="ECO:0007669"/>
    <property type="project" value="TreeGrafter"/>
</dbReference>
<dbReference type="Pfam" id="PF09371">
    <property type="entry name" value="Tex_N"/>
    <property type="match status" value="1"/>
</dbReference>
<dbReference type="SMART" id="SM00732">
    <property type="entry name" value="YqgFc"/>
    <property type="match status" value="1"/>
</dbReference>
<evidence type="ECO:0000259" key="2">
    <source>
        <dbReference type="PROSITE" id="PS50126"/>
    </source>
</evidence>
<dbReference type="GO" id="GO:0003729">
    <property type="term" value="F:mRNA binding"/>
    <property type="evidence" value="ECO:0007669"/>
    <property type="project" value="TreeGrafter"/>
</dbReference>
<comment type="caution">
    <text evidence="3">The sequence shown here is derived from an EMBL/GenBank/DDBJ whole genome shotgun (WGS) entry which is preliminary data.</text>
</comment>
<dbReference type="InterPro" id="IPR044146">
    <property type="entry name" value="S1_Tex"/>
</dbReference>
<organism evidence="3 4">
    <name type="scientific">Candidatus Magnetoglobus multicellularis str. Araruama</name>
    <dbReference type="NCBI Taxonomy" id="890399"/>
    <lineage>
        <taxon>Bacteria</taxon>
        <taxon>Pseudomonadati</taxon>
        <taxon>Thermodesulfobacteriota</taxon>
        <taxon>Desulfobacteria</taxon>
        <taxon>Desulfobacterales</taxon>
        <taxon>Desulfobacteraceae</taxon>
        <taxon>Candidatus Magnetoglobus</taxon>
    </lineage>
</organism>
<dbReference type="InterPro" id="IPR018974">
    <property type="entry name" value="Tex-like_N"/>
</dbReference>
<dbReference type="SUPFAM" id="SSF158832">
    <property type="entry name" value="Tex N-terminal region-like"/>
    <property type="match status" value="1"/>
</dbReference>
<name>A0A1V1PHM6_9BACT</name>
<dbReference type="InterPro" id="IPR023323">
    <property type="entry name" value="Tex-like_dom_sf"/>
</dbReference>
<dbReference type="Gene3D" id="1.10.3500.10">
    <property type="entry name" value="Tex N-terminal region-like"/>
    <property type="match status" value="1"/>
</dbReference>
<dbReference type="InterPro" id="IPR055179">
    <property type="entry name" value="Tex-like_central_region"/>
</dbReference>
<dbReference type="FunFam" id="3.30.420.140:FF:000001">
    <property type="entry name" value="RNA-binding transcriptional accessory protein"/>
    <property type="match status" value="1"/>
</dbReference>
<feature type="compositionally biased region" description="Basic residues" evidence="1">
    <location>
        <begin position="743"/>
        <end position="752"/>
    </location>
</feature>
<dbReference type="AlphaFoldDB" id="A0A1V1PHM6"/>
<dbReference type="Gene3D" id="1.10.150.310">
    <property type="entry name" value="Tex RuvX-like domain-like"/>
    <property type="match status" value="1"/>
</dbReference>
<evidence type="ECO:0000256" key="1">
    <source>
        <dbReference type="SAM" id="MobiDB-lite"/>
    </source>
</evidence>
<dbReference type="InterPro" id="IPR003029">
    <property type="entry name" value="S1_domain"/>
</dbReference>
<dbReference type="GO" id="GO:0005737">
    <property type="term" value="C:cytoplasm"/>
    <property type="evidence" value="ECO:0007669"/>
    <property type="project" value="UniProtKB-ARBA"/>
</dbReference>
<dbReference type="Pfam" id="PF12836">
    <property type="entry name" value="HHH_3"/>
    <property type="match status" value="1"/>
</dbReference>
<feature type="compositionally biased region" description="Polar residues" evidence="1">
    <location>
        <begin position="726"/>
        <end position="735"/>
    </location>
</feature>
<dbReference type="PANTHER" id="PTHR10724">
    <property type="entry name" value="30S RIBOSOMAL PROTEIN S1"/>
    <property type="match status" value="1"/>
</dbReference>
<dbReference type="Gene3D" id="2.40.50.140">
    <property type="entry name" value="Nucleic acid-binding proteins"/>
    <property type="match status" value="1"/>
</dbReference>
<dbReference type="GO" id="GO:0006412">
    <property type="term" value="P:translation"/>
    <property type="evidence" value="ECO:0007669"/>
    <property type="project" value="TreeGrafter"/>
</dbReference>
<dbReference type="InterPro" id="IPR006641">
    <property type="entry name" value="YqgF/RNaseH-like_dom"/>
</dbReference>
<dbReference type="PROSITE" id="PS50126">
    <property type="entry name" value="S1"/>
    <property type="match status" value="1"/>
</dbReference>
<dbReference type="InterPro" id="IPR032639">
    <property type="entry name" value="Tex_YqgF"/>
</dbReference>
<dbReference type="SUPFAM" id="SSF53098">
    <property type="entry name" value="Ribonuclease H-like"/>
    <property type="match status" value="1"/>
</dbReference>
<dbReference type="Pfam" id="PF16921">
    <property type="entry name" value="Tex_YqgF"/>
    <property type="match status" value="1"/>
</dbReference>
<dbReference type="SUPFAM" id="SSF50249">
    <property type="entry name" value="Nucleic acid-binding proteins"/>
    <property type="match status" value="1"/>
</dbReference>
<sequence>MDEYKHIEQQFIEDIARLASCQAPQVVATDRLLSEGSTIPFIARYRKEATGSLLDEQIEIIARQREYFIELAQRRDTILASIQEQGKLTEALETEIRAARTKQILEDLYLPYKPKRRTRAQIAREKGLEPLSEELLDRASSDDHPESLAEKYVDTEKGVETIADALSGARDILAETFAESADNRTHMRNTMMRDAKLESRVLMGQEDAGKDYQDYFEFSQRAFDVPSHRMLAILRGEREGFLISSIKIDDDTELEALKNYWRLSLDSLCGQQIADASADAYKRLLRPAITNEIRNELQETAEQEAISVFRTNLKSLLMQPPFGQQSVMGLDPGYRTGCKMAVVGTTGQILDTGVIYAIPPNERIEHATKTILQMIKKYEIRAIAIGNGTASRETELFVRNLTKESQLLDIIVAIVPETGASVYSASKIARDELPDLDVAIRGAVSIARRMQDPLAEFVKIEPRSLGVGQYQHDVNQKALEKELALSVEQAVNTVGVELNTASTSLLKYISGLSERIAREIIKTRNEKGPFQSRKQILDVKGLGPKTFEQSAGFLRILGAQNILDTTAVHPERYTLVEKMAENMGIPLNELVGNPDAVKKIKFDQFIDESKGIGEYTLADIREELLKPGRDPRPEFIAPKWRDDIRTIDDLNEGMTLEGRVSNVANFGAFVDIGLKADGLVHISELSNKWVDDPRKVVQVGDIVKVMVKEIDLKRARVGLSIKALQSDRNATNNKPRNATNNKPTRKTPKKKQNSSPTIQDLMNKFNQNR</sequence>
<protein>
    <submittedName>
        <fullName evidence="3">RNA-binding S1 domain-containing protein</fullName>
    </submittedName>
</protein>
<dbReference type="Gene3D" id="1.10.10.650">
    <property type="entry name" value="RuvA domain 2-like"/>
    <property type="match status" value="1"/>
</dbReference>
<dbReference type="FunFam" id="1.10.150.310:FF:000002">
    <property type="entry name" value="Putative transcription modulator/accessory protein"/>
    <property type="match status" value="1"/>
</dbReference>
<dbReference type="InterPro" id="IPR041692">
    <property type="entry name" value="HHH_9"/>
</dbReference>
<dbReference type="InterPro" id="IPR050437">
    <property type="entry name" value="Ribos_protein_bS1-like"/>
</dbReference>
<dbReference type="InterPro" id="IPR012337">
    <property type="entry name" value="RNaseH-like_sf"/>
</dbReference>
<dbReference type="SMART" id="SM00316">
    <property type="entry name" value="S1"/>
    <property type="match status" value="1"/>
</dbReference>
<dbReference type="InterPro" id="IPR010994">
    <property type="entry name" value="RuvA_2-like"/>
</dbReference>
<dbReference type="Pfam" id="PF00575">
    <property type="entry name" value="S1"/>
    <property type="match status" value="1"/>
</dbReference>
<dbReference type="InterPro" id="IPR023319">
    <property type="entry name" value="Tex-like_HTH_dom_sf"/>
</dbReference>
<dbReference type="Proteomes" id="UP000189670">
    <property type="component" value="Unassembled WGS sequence"/>
</dbReference>
<evidence type="ECO:0000313" key="4">
    <source>
        <dbReference type="Proteomes" id="UP000189670"/>
    </source>
</evidence>
<feature type="domain" description="S1 motif" evidence="2">
    <location>
        <begin position="653"/>
        <end position="722"/>
    </location>
</feature>
<proteinExistence type="predicted"/>
<feature type="region of interest" description="Disordered" evidence="1">
    <location>
        <begin position="726"/>
        <end position="769"/>
    </location>
</feature>
<dbReference type="EMBL" id="ATBP01000012">
    <property type="protein sequence ID" value="ETR74300.1"/>
    <property type="molecule type" value="Genomic_DNA"/>
</dbReference>
<dbReference type="PANTHER" id="PTHR10724:SF10">
    <property type="entry name" value="S1 RNA-BINDING DOMAIN-CONTAINING PROTEIN 1"/>
    <property type="match status" value="1"/>
</dbReference>